<accession>A0A128FFL4</accession>
<keyword evidence="2" id="KW-1185">Reference proteome</keyword>
<sequence>MKLSEYLENYNSVEEIYGYWPSFHDAEIKSVALNSYYKEEEGYTCPYMEFTVHCFEMTSSVKSNGYYELIKHNLITFRFEDIYDSELIGFDHQNAILSLEFEILPTNERGFTPILVEIDPANGLGGEFKAFSGKVTKVLPCDSKGHIISA</sequence>
<protein>
    <submittedName>
        <fullName evidence="1">Uncharacterized protein</fullName>
    </submittedName>
</protein>
<dbReference type="Proteomes" id="UP000073601">
    <property type="component" value="Unassembled WGS sequence"/>
</dbReference>
<evidence type="ECO:0000313" key="1">
    <source>
        <dbReference type="EMBL" id="CZF85558.1"/>
    </source>
</evidence>
<organism evidence="1 2">
    <name type="scientific">Grimontia marina</name>
    <dbReference type="NCBI Taxonomy" id="646534"/>
    <lineage>
        <taxon>Bacteria</taxon>
        <taxon>Pseudomonadati</taxon>
        <taxon>Pseudomonadota</taxon>
        <taxon>Gammaproteobacteria</taxon>
        <taxon>Vibrionales</taxon>
        <taxon>Vibrionaceae</taxon>
        <taxon>Grimontia</taxon>
    </lineage>
</organism>
<proteinExistence type="predicted"/>
<name>A0A128FFL4_9GAMM</name>
<evidence type="ECO:0000313" key="2">
    <source>
        <dbReference type="Proteomes" id="UP000073601"/>
    </source>
</evidence>
<dbReference type="AlphaFoldDB" id="A0A128FFL4"/>
<reference evidence="2" key="1">
    <citation type="submission" date="2016-02" db="EMBL/GenBank/DDBJ databases">
        <authorList>
            <person name="Rodrigo-Torres Lidia"/>
            <person name="Arahal R.David."/>
        </authorList>
    </citation>
    <scope>NUCLEOTIDE SEQUENCE [LARGE SCALE GENOMIC DNA]</scope>
    <source>
        <strain evidence="2">CECT 8713</strain>
    </source>
</reference>
<dbReference type="RefSeq" id="WP_198159535.1">
    <property type="nucleotide sequence ID" value="NZ_CAWRCI010000038.1"/>
</dbReference>
<gene>
    <name evidence="1" type="ORF">GMA8713_03609</name>
</gene>
<dbReference type="EMBL" id="FIZY01000038">
    <property type="protein sequence ID" value="CZF85558.1"/>
    <property type="molecule type" value="Genomic_DNA"/>
</dbReference>